<reference evidence="2" key="1">
    <citation type="journal article" date="2020" name="Stud. Mycol.">
        <title>101 Dothideomycetes genomes: a test case for predicting lifestyles and emergence of pathogens.</title>
        <authorList>
            <person name="Haridas S."/>
            <person name="Albert R."/>
            <person name="Binder M."/>
            <person name="Bloem J."/>
            <person name="Labutti K."/>
            <person name="Salamov A."/>
            <person name="Andreopoulos B."/>
            <person name="Baker S."/>
            <person name="Barry K."/>
            <person name="Bills G."/>
            <person name="Bluhm B."/>
            <person name="Cannon C."/>
            <person name="Castanera R."/>
            <person name="Culley D."/>
            <person name="Daum C."/>
            <person name="Ezra D."/>
            <person name="Gonzalez J."/>
            <person name="Henrissat B."/>
            <person name="Kuo A."/>
            <person name="Liang C."/>
            <person name="Lipzen A."/>
            <person name="Lutzoni F."/>
            <person name="Magnuson J."/>
            <person name="Mondo S."/>
            <person name="Nolan M."/>
            <person name="Ohm R."/>
            <person name="Pangilinan J."/>
            <person name="Park H.-J."/>
            <person name="Ramirez L."/>
            <person name="Alfaro M."/>
            <person name="Sun H."/>
            <person name="Tritt A."/>
            <person name="Yoshinaga Y."/>
            <person name="Zwiers L.-H."/>
            <person name="Turgeon B."/>
            <person name="Goodwin S."/>
            <person name="Spatafora J."/>
            <person name="Crous P."/>
            <person name="Grigoriev I."/>
        </authorList>
    </citation>
    <scope>NUCLEOTIDE SEQUENCE</scope>
    <source>
        <strain evidence="2">CBS 115976</strain>
    </source>
</reference>
<protein>
    <recommendedName>
        <fullName evidence="4">3'-5' exonuclease domain-containing protein</fullName>
    </recommendedName>
</protein>
<organism evidence="2 3">
    <name type="scientific">Microthyrium microscopicum</name>
    <dbReference type="NCBI Taxonomy" id="703497"/>
    <lineage>
        <taxon>Eukaryota</taxon>
        <taxon>Fungi</taxon>
        <taxon>Dikarya</taxon>
        <taxon>Ascomycota</taxon>
        <taxon>Pezizomycotina</taxon>
        <taxon>Dothideomycetes</taxon>
        <taxon>Dothideomycetes incertae sedis</taxon>
        <taxon>Microthyriales</taxon>
        <taxon>Microthyriaceae</taxon>
        <taxon>Microthyrium</taxon>
    </lineage>
</organism>
<dbReference type="PANTHER" id="PTHR43040">
    <property type="entry name" value="RIBONUCLEASE D"/>
    <property type="match status" value="1"/>
</dbReference>
<proteinExistence type="predicted"/>
<evidence type="ECO:0000256" key="1">
    <source>
        <dbReference type="SAM" id="MobiDB-lite"/>
    </source>
</evidence>
<dbReference type="InterPro" id="IPR036397">
    <property type="entry name" value="RNaseH_sf"/>
</dbReference>
<dbReference type="InterPro" id="IPR012337">
    <property type="entry name" value="RNaseH-like_sf"/>
</dbReference>
<name>A0A6A6UT43_9PEZI</name>
<dbReference type="OrthoDB" id="26838at2759"/>
<evidence type="ECO:0000313" key="2">
    <source>
        <dbReference type="EMBL" id="KAF2674104.1"/>
    </source>
</evidence>
<evidence type="ECO:0000313" key="3">
    <source>
        <dbReference type="Proteomes" id="UP000799302"/>
    </source>
</evidence>
<dbReference type="EMBL" id="MU004230">
    <property type="protein sequence ID" value="KAF2674104.1"/>
    <property type="molecule type" value="Genomic_DNA"/>
</dbReference>
<dbReference type="Proteomes" id="UP000799302">
    <property type="component" value="Unassembled WGS sequence"/>
</dbReference>
<dbReference type="SUPFAM" id="SSF53098">
    <property type="entry name" value="Ribonuclease H-like"/>
    <property type="match status" value="1"/>
</dbReference>
<sequence length="255" mass="28899">MSGNLHGHDIGITTDVVTTISDLQELLLTISSKSHIYLDIKGRNLGRNGTIEYVTILTDWQISMRFMRTVRIIDIQALGNAAFTTPASDGTTLRNILENPRPVKCFWDVRDKAAALWGLYGIRLAHVVDLQLLEVVSRRAGEDRKFLRTMESCVVDGTEDEARQSWRQAIFDSVNTARESEPGERFTRRPTDGWMMDYCTATVQYLPNLHTQYLSRSSQEERASAGIGSRRRVEAAQRDDYEPVLSNVSELWTGE</sequence>
<gene>
    <name evidence="2" type="ORF">BT63DRAFT_473879</name>
</gene>
<keyword evidence="3" id="KW-1185">Reference proteome</keyword>
<dbReference type="GO" id="GO:0003676">
    <property type="term" value="F:nucleic acid binding"/>
    <property type="evidence" value="ECO:0007669"/>
    <property type="project" value="InterPro"/>
</dbReference>
<dbReference type="Gene3D" id="3.30.420.10">
    <property type="entry name" value="Ribonuclease H-like superfamily/Ribonuclease H"/>
    <property type="match status" value="1"/>
</dbReference>
<dbReference type="AlphaFoldDB" id="A0A6A6UT43"/>
<dbReference type="PANTHER" id="PTHR43040:SF1">
    <property type="entry name" value="RIBONUCLEASE D"/>
    <property type="match status" value="1"/>
</dbReference>
<feature type="region of interest" description="Disordered" evidence="1">
    <location>
        <begin position="217"/>
        <end position="238"/>
    </location>
</feature>
<evidence type="ECO:0008006" key="4">
    <source>
        <dbReference type="Google" id="ProtNLM"/>
    </source>
</evidence>
<accession>A0A6A6UT43</accession>